<organism evidence="3 4">
    <name type="scientific">Azospirillum thermophilum</name>
    <dbReference type="NCBI Taxonomy" id="2202148"/>
    <lineage>
        <taxon>Bacteria</taxon>
        <taxon>Pseudomonadati</taxon>
        <taxon>Pseudomonadota</taxon>
        <taxon>Alphaproteobacteria</taxon>
        <taxon>Rhodospirillales</taxon>
        <taxon>Azospirillaceae</taxon>
        <taxon>Azospirillum</taxon>
    </lineage>
</organism>
<feature type="compositionally biased region" description="Pro residues" evidence="1">
    <location>
        <begin position="1"/>
        <end position="21"/>
    </location>
</feature>
<evidence type="ECO:0008006" key="5">
    <source>
        <dbReference type="Google" id="ProtNLM"/>
    </source>
</evidence>
<sequence length="85" mass="9112">MTVPPPVPAPPPADPAPPGPPRRSRPLRLDRLVALVLLGLLLFNPPFLRLFGQGGTVLGVPLLHAYSLGAWALVIALAALWLERR</sequence>
<dbReference type="Proteomes" id="UP000245629">
    <property type="component" value="Chromosome 2"/>
</dbReference>
<keyword evidence="2" id="KW-0812">Transmembrane</keyword>
<evidence type="ECO:0000313" key="4">
    <source>
        <dbReference type="Proteomes" id="UP000245629"/>
    </source>
</evidence>
<keyword evidence="2" id="KW-0472">Membrane</keyword>
<dbReference type="EMBL" id="CP029353">
    <property type="protein sequence ID" value="AWK86388.1"/>
    <property type="molecule type" value="Genomic_DNA"/>
</dbReference>
<feature type="region of interest" description="Disordered" evidence="1">
    <location>
        <begin position="1"/>
        <end position="25"/>
    </location>
</feature>
<accession>A0A2S2CPJ6</accession>
<gene>
    <name evidence="3" type="ORF">DEW08_09165</name>
</gene>
<dbReference type="RefSeq" id="WP_109326440.1">
    <property type="nucleotide sequence ID" value="NZ_CP029353.1"/>
</dbReference>
<evidence type="ECO:0000256" key="1">
    <source>
        <dbReference type="SAM" id="MobiDB-lite"/>
    </source>
</evidence>
<reference evidence="4" key="1">
    <citation type="submission" date="2018-05" db="EMBL/GenBank/DDBJ databases">
        <title>Azospirillum thermophila sp. nov., a novel isolated from hot spring.</title>
        <authorList>
            <person name="Zhao Z."/>
        </authorList>
    </citation>
    <scope>NUCLEOTIDE SEQUENCE [LARGE SCALE GENOMIC DNA]</scope>
    <source>
        <strain evidence="4">CFH 70021</strain>
    </source>
</reference>
<protein>
    <recommendedName>
        <fullName evidence="5">DUF3311 domain-containing protein</fullName>
    </recommendedName>
</protein>
<keyword evidence="2" id="KW-1133">Transmembrane helix</keyword>
<evidence type="ECO:0000313" key="3">
    <source>
        <dbReference type="EMBL" id="AWK86388.1"/>
    </source>
</evidence>
<feature type="transmembrane region" description="Helical" evidence="2">
    <location>
        <begin position="32"/>
        <end position="51"/>
    </location>
</feature>
<evidence type="ECO:0000256" key="2">
    <source>
        <dbReference type="SAM" id="Phobius"/>
    </source>
</evidence>
<dbReference type="AlphaFoldDB" id="A0A2S2CPJ6"/>
<keyword evidence="4" id="KW-1185">Reference proteome</keyword>
<proteinExistence type="predicted"/>
<dbReference type="KEGG" id="azz:DEW08_09165"/>
<feature type="transmembrane region" description="Helical" evidence="2">
    <location>
        <begin position="63"/>
        <end position="82"/>
    </location>
</feature>
<name>A0A2S2CPJ6_9PROT</name>